<dbReference type="AlphaFoldDB" id="X1D8U6"/>
<reference evidence="2" key="1">
    <citation type="journal article" date="2014" name="Front. Microbiol.">
        <title>High frequency of phylogenetically diverse reductive dehalogenase-homologous genes in deep subseafloor sedimentary metagenomes.</title>
        <authorList>
            <person name="Kawai M."/>
            <person name="Futagami T."/>
            <person name="Toyoda A."/>
            <person name="Takaki Y."/>
            <person name="Nishi S."/>
            <person name="Hori S."/>
            <person name="Arai W."/>
            <person name="Tsubouchi T."/>
            <person name="Morono Y."/>
            <person name="Uchiyama I."/>
            <person name="Ito T."/>
            <person name="Fujiyama A."/>
            <person name="Inagaki F."/>
            <person name="Takami H."/>
        </authorList>
    </citation>
    <scope>NUCLEOTIDE SEQUENCE</scope>
    <source>
        <strain evidence="2">Expedition CK06-06</strain>
    </source>
</reference>
<feature type="non-terminal residue" evidence="2">
    <location>
        <position position="1"/>
    </location>
</feature>
<dbReference type="InterPro" id="IPR026444">
    <property type="entry name" value="Secre_tail"/>
</dbReference>
<dbReference type="Pfam" id="PF13860">
    <property type="entry name" value="FlgD_ig"/>
    <property type="match status" value="1"/>
</dbReference>
<comment type="caution">
    <text evidence="2">The sequence shown here is derived from an EMBL/GenBank/DDBJ whole genome shotgun (WGS) entry which is preliminary data.</text>
</comment>
<organism evidence="2">
    <name type="scientific">marine sediment metagenome</name>
    <dbReference type="NCBI Taxonomy" id="412755"/>
    <lineage>
        <taxon>unclassified sequences</taxon>
        <taxon>metagenomes</taxon>
        <taxon>ecological metagenomes</taxon>
    </lineage>
</organism>
<dbReference type="InterPro" id="IPR025965">
    <property type="entry name" value="FlgD/Vpr_Ig-like"/>
</dbReference>
<dbReference type="NCBIfam" id="TIGR04183">
    <property type="entry name" value="Por_Secre_tail"/>
    <property type="match status" value="1"/>
</dbReference>
<sequence>TGTSTLDIGGLRFIDGIEFEFPPETELGPEEFIVLASSNAYFYSRYDFMTFGEYKGKLDNNGEWLVMVTNTNDTISAIRYNDGGDWPASPDGTGNSLVPVELNPVNDQNSPADWRASYEIGGSPGADDVPPSSIPITEITPSSDFVLAQNYPNPFTDITYIDYQIPDDAFVQLSVYNLMGQQIATLVSAHQSAGLYQVEWNGINQSNRHVPNGIYFYRLAIQSQNQSNVLTGKMMLMR</sequence>
<accession>X1D8U6</accession>
<evidence type="ECO:0000313" key="2">
    <source>
        <dbReference type="EMBL" id="GAG92861.1"/>
    </source>
</evidence>
<feature type="domain" description="FlgD/Vpr Ig-like" evidence="1">
    <location>
        <begin position="165"/>
        <end position="219"/>
    </location>
</feature>
<proteinExistence type="predicted"/>
<evidence type="ECO:0000259" key="1">
    <source>
        <dbReference type="Pfam" id="PF13860"/>
    </source>
</evidence>
<name>X1D8U6_9ZZZZ</name>
<dbReference type="Gene3D" id="2.60.40.4070">
    <property type="match status" value="1"/>
</dbReference>
<dbReference type="EMBL" id="BART01023467">
    <property type="protein sequence ID" value="GAG92861.1"/>
    <property type="molecule type" value="Genomic_DNA"/>
</dbReference>
<gene>
    <name evidence="2" type="ORF">S01H4_42686</name>
</gene>
<protein>
    <recommendedName>
        <fullName evidence="1">FlgD/Vpr Ig-like domain-containing protein</fullName>
    </recommendedName>
</protein>